<dbReference type="GO" id="GO:0047417">
    <property type="term" value="F:N-carbamoyl-D-amino acid hydrolase activity"/>
    <property type="evidence" value="ECO:0007669"/>
    <property type="project" value="UniProtKB-EC"/>
</dbReference>
<feature type="signal peptide" evidence="2">
    <location>
        <begin position="1"/>
        <end position="27"/>
    </location>
</feature>
<dbReference type="Proteomes" id="UP000186309">
    <property type="component" value="Chromosome"/>
</dbReference>
<sequence>MKRSIRTCVVTLGLAGSAMLMVGLEPAAGSSGESKADRPPRKVVVATVVLSRHGAYPGLDARLKALGGVIDEMARQASEKHPGRGLDLAILPETIVTSPHGSAAERAIPLDGPVRETFSTLARKHATYIVAPMDLAESGPKGTIYSNAAVLFDRRGEVAGIYRKVRPVAVLGTDALEAGVTPGKTYPVFDCDFGKLGIQICWDVQFEDGWAALAEKGAEIVAWPTASPSTAQPASRAARHRYFVVSSTPREDATVFEPTGLVAAQVEKPGEILIHQLDLSYAVLGWSEPLENGKALTDKFGERAGGHYEPREDLGMFWSNDPKTTIGEMIRSLGLEELDAQVRRNRRLQDAARGEPAR</sequence>
<evidence type="ECO:0000313" key="4">
    <source>
        <dbReference type="EMBL" id="APW59158.1"/>
    </source>
</evidence>
<keyword evidence="2" id="KW-0732">Signal</keyword>
<organism evidence="4 5">
    <name type="scientific">Paludisphaera borealis</name>
    <dbReference type="NCBI Taxonomy" id="1387353"/>
    <lineage>
        <taxon>Bacteria</taxon>
        <taxon>Pseudomonadati</taxon>
        <taxon>Planctomycetota</taxon>
        <taxon>Planctomycetia</taxon>
        <taxon>Isosphaerales</taxon>
        <taxon>Isosphaeraceae</taxon>
        <taxon>Paludisphaera</taxon>
    </lineage>
</organism>
<gene>
    <name evidence="4" type="ORF">BSF38_00572</name>
</gene>
<evidence type="ECO:0000256" key="1">
    <source>
        <dbReference type="ARBA" id="ARBA00022801"/>
    </source>
</evidence>
<dbReference type="CDD" id="cd07197">
    <property type="entry name" value="nitrilase"/>
    <property type="match status" value="1"/>
</dbReference>
<name>A0A1U7CJS6_9BACT</name>
<accession>A0A1U7CJS6</accession>
<dbReference type="Pfam" id="PF00795">
    <property type="entry name" value="CN_hydrolase"/>
    <property type="match status" value="1"/>
</dbReference>
<dbReference type="InterPro" id="IPR003010">
    <property type="entry name" value="C-N_Hydrolase"/>
</dbReference>
<evidence type="ECO:0000259" key="3">
    <source>
        <dbReference type="PROSITE" id="PS50263"/>
    </source>
</evidence>
<proteinExistence type="predicted"/>
<dbReference type="InterPro" id="IPR036526">
    <property type="entry name" value="C-N_Hydrolase_sf"/>
</dbReference>
<feature type="domain" description="CN hydrolase" evidence="3">
    <location>
        <begin position="44"/>
        <end position="290"/>
    </location>
</feature>
<dbReference type="PANTHER" id="PTHR43674:SF2">
    <property type="entry name" value="BETA-UREIDOPROPIONASE"/>
    <property type="match status" value="1"/>
</dbReference>
<dbReference type="KEGG" id="pbor:BSF38_00572"/>
<dbReference type="STRING" id="1387353.BSF38_00572"/>
<evidence type="ECO:0000256" key="2">
    <source>
        <dbReference type="SAM" id="SignalP"/>
    </source>
</evidence>
<dbReference type="SUPFAM" id="SSF56317">
    <property type="entry name" value="Carbon-nitrogen hydrolase"/>
    <property type="match status" value="1"/>
</dbReference>
<keyword evidence="5" id="KW-1185">Reference proteome</keyword>
<dbReference type="InterPro" id="IPR050345">
    <property type="entry name" value="Aliph_Amidase/BUP"/>
</dbReference>
<dbReference type="RefSeq" id="WP_076343372.1">
    <property type="nucleotide sequence ID" value="NZ_CP019082.1"/>
</dbReference>
<dbReference type="PANTHER" id="PTHR43674">
    <property type="entry name" value="NITRILASE C965.09-RELATED"/>
    <property type="match status" value="1"/>
</dbReference>
<protein>
    <submittedName>
        <fullName evidence="4">N-carbamoyl-D-amino acid hydrolase</fullName>
        <ecNumber evidence="4">3.5.1.77</ecNumber>
    </submittedName>
</protein>
<dbReference type="Gene3D" id="3.60.110.10">
    <property type="entry name" value="Carbon-nitrogen hydrolase"/>
    <property type="match status" value="1"/>
</dbReference>
<feature type="chain" id="PRO_5012211300" evidence="2">
    <location>
        <begin position="28"/>
        <end position="358"/>
    </location>
</feature>
<keyword evidence="1 4" id="KW-0378">Hydrolase</keyword>
<dbReference type="AlphaFoldDB" id="A0A1U7CJS6"/>
<evidence type="ECO:0000313" key="5">
    <source>
        <dbReference type="Proteomes" id="UP000186309"/>
    </source>
</evidence>
<dbReference type="EC" id="3.5.1.77" evidence="4"/>
<dbReference type="PROSITE" id="PS50263">
    <property type="entry name" value="CN_HYDROLASE"/>
    <property type="match status" value="1"/>
</dbReference>
<dbReference type="EMBL" id="CP019082">
    <property type="protein sequence ID" value="APW59158.1"/>
    <property type="molecule type" value="Genomic_DNA"/>
</dbReference>
<dbReference type="OrthoDB" id="2826359at2"/>
<reference evidence="5" key="1">
    <citation type="submission" date="2016-12" db="EMBL/GenBank/DDBJ databases">
        <title>Comparative genomics of four Isosphaeraceae planctomycetes: a common pool of plasmids and glycoside hydrolase genes.</title>
        <authorList>
            <person name="Ivanova A."/>
        </authorList>
    </citation>
    <scope>NUCLEOTIDE SEQUENCE [LARGE SCALE GENOMIC DNA]</scope>
    <source>
        <strain evidence="5">PX4</strain>
    </source>
</reference>